<reference evidence="2 3" key="1">
    <citation type="journal article" date="2018" name="Sci. Rep.">
        <title>Comparative genomics provides insights into the lifestyle and reveals functional heterogeneity of dark septate endophytic fungi.</title>
        <authorList>
            <person name="Knapp D.G."/>
            <person name="Nemeth J.B."/>
            <person name="Barry K."/>
            <person name="Hainaut M."/>
            <person name="Henrissat B."/>
            <person name="Johnson J."/>
            <person name="Kuo A."/>
            <person name="Lim J.H.P."/>
            <person name="Lipzen A."/>
            <person name="Nolan M."/>
            <person name="Ohm R.A."/>
            <person name="Tamas L."/>
            <person name="Grigoriev I.V."/>
            <person name="Spatafora J.W."/>
            <person name="Nagy L.G."/>
            <person name="Kovacs G.M."/>
        </authorList>
    </citation>
    <scope>NUCLEOTIDE SEQUENCE [LARGE SCALE GENOMIC DNA]</scope>
    <source>
        <strain evidence="2 3">DSE2036</strain>
    </source>
</reference>
<feature type="region of interest" description="Disordered" evidence="1">
    <location>
        <begin position="175"/>
        <end position="201"/>
    </location>
</feature>
<dbReference type="Proteomes" id="UP000244855">
    <property type="component" value="Unassembled WGS sequence"/>
</dbReference>
<feature type="compositionally biased region" description="Acidic residues" evidence="1">
    <location>
        <begin position="179"/>
        <end position="201"/>
    </location>
</feature>
<name>A0A2V1DD99_9PLEO</name>
<proteinExistence type="predicted"/>
<protein>
    <submittedName>
        <fullName evidence="2">Uncharacterized protein</fullName>
    </submittedName>
</protein>
<gene>
    <name evidence="2" type="ORF">DM02DRAFT_570151</name>
</gene>
<organism evidence="2 3">
    <name type="scientific">Periconia macrospinosa</name>
    <dbReference type="NCBI Taxonomy" id="97972"/>
    <lineage>
        <taxon>Eukaryota</taxon>
        <taxon>Fungi</taxon>
        <taxon>Dikarya</taxon>
        <taxon>Ascomycota</taxon>
        <taxon>Pezizomycotina</taxon>
        <taxon>Dothideomycetes</taxon>
        <taxon>Pleosporomycetidae</taxon>
        <taxon>Pleosporales</taxon>
        <taxon>Massarineae</taxon>
        <taxon>Periconiaceae</taxon>
        <taxon>Periconia</taxon>
    </lineage>
</organism>
<sequence length="201" mass="21774">MPTTSTPNLDLPPFTPPLTSILDEASCDSASFALYNLVPGISPERLQEICNIPQDEWEEYSMENQAVKPATPTADFAGKSLADVVAAHATMDKDLTPTDGGAAEAGWWPHIFVVVTNENIEDHGLMLVYVDNPYAKPEDEEGPALKKFFFKPEKMGSILSGIALSGDDVSYLHKKYDMDGENGGDSDGDGDDGDEDVDDEE</sequence>
<evidence type="ECO:0000313" key="2">
    <source>
        <dbReference type="EMBL" id="PVH96062.1"/>
    </source>
</evidence>
<dbReference type="OrthoDB" id="538223at2759"/>
<evidence type="ECO:0000256" key="1">
    <source>
        <dbReference type="SAM" id="MobiDB-lite"/>
    </source>
</evidence>
<evidence type="ECO:0000313" key="3">
    <source>
        <dbReference type="Proteomes" id="UP000244855"/>
    </source>
</evidence>
<dbReference type="AlphaFoldDB" id="A0A2V1DD99"/>
<keyword evidence="3" id="KW-1185">Reference proteome</keyword>
<accession>A0A2V1DD99</accession>
<dbReference type="EMBL" id="KZ805475">
    <property type="protein sequence ID" value="PVH96062.1"/>
    <property type="molecule type" value="Genomic_DNA"/>
</dbReference>